<reference evidence="3 4" key="1">
    <citation type="submission" date="2019-09" db="EMBL/GenBank/DDBJ databases">
        <title>Bird 10,000 Genomes (B10K) Project - Family phase.</title>
        <authorList>
            <person name="Zhang G."/>
        </authorList>
    </citation>
    <scope>NUCLEOTIDE SEQUENCE [LARGE SCALE GENOMIC DNA]</scope>
    <source>
        <strain evidence="3">B10K-CU-031-08</strain>
        <tissue evidence="3">Muscle</tissue>
    </source>
</reference>
<dbReference type="SUPFAM" id="SSF50494">
    <property type="entry name" value="Trypsin-like serine proteases"/>
    <property type="match status" value="1"/>
</dbReference>
<dbReference type="Pfam" id="PF00089">
    <property type="entry name" value="Trypsin"/>
    <property type="match status" value="1"/>
</dbReference>
<organism evidence="3 4">
    <name type="scientific">Glareola pratincola</name>
    <name type="common">Collared pratincole</name>
    <name type="synonym">Hirundo pratincola</name>
    <dbReference type="NCBI Taxonomy" id="43316"/>
    <lineage>
        <taxon>Eukaryota</taxon>
        <taxon>Metazoa</taxon>
        <taxon>Chordata</taxon>
        <taxon>Craniata</taxon>
        <taxon>Vertebrata</taxon>
        <taxon>Euteleostomi</taxon>
        <taxon>Archelosauria</taxon>
        <taxon>Archosauria</taxon>
        <taxon>Dinosauria</taxon>
        <taxon>Saurischia</taxon>
        <taxon>Theropoda</taxon>
        <taxon>Coelurosauria</taxon>
        <taxon>Aves</taxon>
        <taxon>Neognathae</taxon>
        <taxon>Neoaves</taxon>
        <taxon>Charadriiformes</taxon>
        <taxon>Glareolidae</taxon>
        <taxon>Glareola</taxon>
    </lineage>
</organism>
<feature type="non-terminal residue" evidence="3">
    <location>
        <position position="116"/>
    </location>
</feature>
<gene>
    <name evidence="3" type="primary">Ovch1</name>
    <name evidence="3" type="ORF">GLAPRA_R14874</name>
</gene>
<keyword evidence="1" id="KW-1015">Disulfide bond</keyword>
<feature type="non-terminal residue" evidence="3">
    <location>
        <position position="1"/>
    </location>
</feature>
<proteinExistence type="predicted"/>
<keyword evidence="4" id="KW-1185">Reference proteome</keyword>
<dbReference type="Gene3D" id="2.40.10.10">
    <property type="entry name" value="Trypsin-like serine proteases"/>
    <property type="match status" value="2"/>
</dbReference>
<dbReference type="PANTHER" id="PTHR24252">
    <property type="entry name" value="ACROSIN-RELATED"/>
    <property type="match status" value="1"/>
</dbReference>
<dbReference type="PANTHER" id="PTHR24252:SF18">
    <property type="entry name" value="OVOCHYMASE 1"/>
    <property type="match status" value="1"/>
</dbReference>
<name>A0A7L4M9Z1_GLAPT</name>
<dbReference type="InterPro" id="IPR009003">
    <property type="entry name" value="Peptidase_S1_PA"/>
</dbReference>
<dbReference type="GO" id="GO:0006508">
    <property type="term" value="P:proteolysis"/>
    <property type="evidence" value="ECO:0007669"/>
    <property type="project" value="InterPro"/>
</dbReference>
<comment type="caution">
    <text evidence="3">The sequence shown here is derived from an EMBL/GenBank/DDBJ whole genome shotgun (WGS) entry which is preliminary data.</text>
</comment>
<evidence type="ECO:0000256" key="1">
    <source>
        <dbReference type="ARBA" id="ARBA00023157"/>
    </source>
</evidence>
<accession>A0A7L4M9Z1</accession>
<evidence type="ECO:0000313" key="4">
    <source>
        <dbReference type="Proteomes" id="UP000583049"/>
    </source>
</evidence>
<dbReference type="AlphaFoldDB" id="A0A7L4M9Z1"/>
<protein>
    <submittedName>
        <fullName evidence="3">OVCH1 protein</fullName>
    </submittedName>
</protein>
<dbReference type="Proteomes" id="UP000583049">
    <property type="component" value="Unassembled WGS sequence"/>
</dbReference>
<dbReference type="GO" id="GO:0004252">
    <property type="term" value="F:serine-type endopeptidase activity"/>
    <property type="evidence" value="ECO:0007669"/>
    <property type="project" value="InterPro"/>
</dbReference>
<feature type="domain" description="Peptidase S1" evidence="2">
    <location>
        <begin position="1"/>
        <end position="116"/>
    </location>
</feature>
<evidence type="ECO:0000259" key="2">
    <source>
        <dbReference type="PROSITE" id="PS50240"/>
    </source>
</evidence>
<sequence length="116" mass="12786">QVRQVKTIVVHPDLDMLSYESSIALMQLDVPLEYSTAVRPVCLSNSTEVLSSAYLCTVSGWGIITENGSRARWLQQTRVPVLENEICERNRYFSHPGGIPARMLSAGFVSVGGQDS</sequence>
<dbReference type="InterPro" id="IPR043504">
    <property type="entry name" value="Peptidase_S1_PA_chymotrypsin"/>
</dbReference>
<dbReference type="PROSITE" id="PS50240">
    <property type="entry name" value="TRYPSIN_DOM"/>
    <property type="match status" value="1"/>
</dbReference>
<dbReference type="EMBL" id="VWPO01001617">
    <property type="protein sequence ID" value="NXY74122.1"/>
    <property type="molecule type" value="Genomic_DNA"/>
</dbReference>
<evidence type="ECO:0000313" key="3">
    <source>
        <dbReference type="EMBL" id="NXY74122.1"/>
    </source>
</evidence>
<dbReference type="InterPro" id="IPR001254">
    <property type="entry name" value="Trypsin_dom"/>
</dbReference>